<name>A0A8J5TJ09_HOMAM</name>
<proteinExistence type="predicted"/>
<reference evidence="1" key="1">
    <citation type="journal article" date="2021" name="Sci. Adv.">
        <title>The American lobster genome reveals insights on longevity, neural, and immune adaptations.</title>
        <authorList>
            <person name="Polinski J.M."/>
            <person name="Zimin A.V."/>
            <person name="Clark K.F."/>
            <person name="Kohn A.B."/>
            <person name="Sadowski N."/>
            <person name="Timp W."/>
            <person name="Ptitsyn A."/>
            <person name="Khanna P."/>
            <person name="Romanova D.Y."/>
            <person name="Williams P."/>
            <person name="Greenwood S.J."/>
            <person name="Moroz L.L."/>
            <person name="Walt D.R."/>
            <person name="Bodnar A.G."/>
        </authorList>
    </citation>
    <scope>NUCLEOTIDE SEQUENCE</scope>
    <source>
        <strain evidence="1">GMGI-L3</strain>
    </source>
</reference>
<dbReference type="Proteomes" id="UP000747542">
    <property type="component" value="Unassembled WGS sequence"/>
</dbReference>
<dbReference type="Gene3D" id="3.30.420.10">
    <property type="entry name" value="Ribonuclease H-like superfamily/Ribonuclease H"/>
    <property type="match status" value="1"/>
</dbReference>
<sequence length="116" mass="13452">MYPNLLKSLSIRGIQHRPQKDLHIPSRAAAIQPLLTMRRKNLAFSQKYRHWTVGQWKKVMWSDESIFQVITSHRVCVRRPSDHSHYNQAYTVKTVQHSDSVMVWGSFSGNKAHGGL</sequence>
<dbReference type="EMBL" id="JAHLQT010005906">
    <property type="protein sequence ID" value="KAG7175485.1"/>
    <property type="molecule type" value="Genomic_DNA"/>
</dbReference>
<keyword evidence="2" id="KW-1185">Reference proteome</keyword>
<dbReference type="AlphaFoldDB" id="A0A8J5TJ09"/>
<gene>
    <name evidence="1" type="primary">Tcb2-L9</name>
    <name evidence="1" type="ORF">Hamer_G022892</name>
</gene>
<comment type="caution">
    <text evidence="1">The sequence shown here is derived from an EMBL/GenBank/DDBJ whole genome shotgun (WGS) entry which is preliminary data.</text>
</comment>
<dbReference type="InterPro" id="IPR036397">
    <property type="entry name" value="RNaseH_sf"/>
</dbReference>
<dbReference type="GO" id="GO:0003676">
    <property type="term" value="F:nucleic acid binding"/>
    <property type="evidence" value="ECO:0007669"/>
    <property type="project" value="InterPro"/>
</dbReference>
<accession>A0A8J5TJ09</accession>
<protein>
    <submittedName>
        <fullName evidence="1">Transposable element Tcb2 transposase-like 9</fullName>
    </submittedName>
</protein>
<organism evidence="1 2">
    <name type="scientific">Homarus americanus</name>
    <name type="common">American lobster</name>
    <dbReference type="NCBI Taxonomy" id="6706"/>
    <lineage>
        <taxon>Eukaryota</taxon>
        <taxon>Metazoa</taxon>
        <taxon>Ecdysozoa</taxon>
        <taxon>Arthropoda</taxon>
        <taxon>Crustacea</taxon>
        <taxon>Multicrustacea</taxon>
        <taxon>Malacostraca</taxon>
        <taxon>Eumalacostraca</taxon>
        <taxon>Eucarida</taxon>
        <taxon>Decapoda</taxon>
        <taxon>Pleocyemata</taxon>
        <taxon>Astacidea</taxon>
        <taxon>Nephropoidea</taxon>
        <taxon>Nephropidae</taxon>
        <taxon>Homarus</taxon>
    </lineage>
</organism>
<evidence type="ECO:0000313" key="2">
    <source>
        <dbReference type="Proteomes" id="UP000747542"/>
    </source>
</evidence>
<evidence type="ECO:0000313" key="1">
    <source>
        <dbReference type="EMBL" id="KAG7175485.1"/>
    </source>
</evidence>